<feature type="compositionally biased region" description="Basic and acidic residues" evidence="1">
    <location>
        <begin position="202"/>
        <end position="212"/>
    </location>
</feature>
<proteinExistence type="predicted"/>
<reference evidence="2" key="1">
    <citation type="journal article" date="2020" name="Cell">
        <title>Large-Scale Comparative Analyses of Tick Genomes Elucidate Their Genetic Diversity and Vector Capacities.</title>
        <authorList>
            <consortium name="Tick Genome and Microbiome Consortium (TIGMIC)"/>
            <person name="Jia N."/>
            <person name="Wang J."/>
            <person name="Shi W."/>
            <person name="Du L."/>
            <person name="Sun Y."/>
            <person name="Zhan W."/>
            <person name="Jiang J.F."/>
            <person name="Wang Q."/>
            <person name="Zhang B."/>
            <person name="Ji P."/>
            <person name="Bell-Sakyi L."/>
            <person name="Cui X.M."/>
            <person name="Yuan T.T."/>
            <person name="Jiang B.G."/>
            <person name="Yang W.F."/>
            <person name="Lam T.T."/>
            <person name="Chang Q.C."/>
            <person name="Ding S.J."/>
            <person name="Wang X.J."/>
            <person name="Zhu J.G."/>
            <person name="Ruan X.D."/>
            <person name="Zhao L."/>
            <person name="Wei J.T."/>
            <person name="Ye R.Z."/>
            <person name="Que T.C."/>
            <person name="Du C.H."/>
            <person name="Zhou Y.H."/>
            <person name="Cheng J.X."/>
            <person name="Dai P.F."/>
            <person name="Guo W.B."/>
            <person name="Han X.H."/>
            <person name="Huang E.J."/>
            <person name="Li L.F."/>
            <person name="Wei W."/>
            <person name="Gao Y.C."/>
            <person name="Liu J.Z."/>
            <person name="Shao H.Z."/>
            <person name="Wang X."/>
            <person name="Wang C.C."/>
            <person name="Yang T.C."/>
            <person name="Huo Q.B."/>
            <person name="Li W."/>
            <person name="Chen H.Y."/>
            <person name="Chen S.E."/>
            <person name="Zhou L.G."/>
            <person name="Ni X.B."/>
            <person name="Tian J.H."/>
            <person name="Sheng Y."/>
            <person name="Liu T."/>
            <person name="Pan Y.S."/>
            <person name="Xia L.Y."/>
            <person name="Li J."/>
            <person name="Zhao F."/>
            <person name="Cao W.C."/>
        </authorList>
    </citation>
    <scope>NUCLEOTIDE SEQUENCE</scope>
    <source>
        <strain evidence="2">Rmic-2018</strain>
    </source>
</reference>
<evidence type="ECO:0000256" key="1">
    <source>
        <dbReference type="SAM" id="MobiDB-lite"/>
    </source>
</evidence>
<dbReference type="EMBL" id="JABSTU010006836">
    <property type="protein sequence ID" value="KAH7932148.1"/>
    <property type="molecule type" value="Genomic_DNA"/>
</dbReference>
<dbReference type="Proteomes" id="UP000821866">
    <property type="component" value="Unassembled WGS sequence"/>
</dbReference>
<reference evidence="2" key="2">
    <citation type="submission" date="2021-09" db="EMBL/GenBank/DDBJ databases">
        <authorList>
            <person name="Jia N."/>
            <person name="Wang J."/>
            <person name="Shi W."/>
            <person name="Du L."/>
            <person name="Sun Y."/>
            <person name="Zhan W."/>
            <person name="Jiang J."/>
            <person name="Wang Q."/>
            <person name="Zhang B."/>
            <person name="Ji P."/>
            <person name="Sakyi L.B."/>
            <person name="Cui X."/>
            <person name="Yuan T."/>
            <person name="Jiang B."/>
            <person name="Yang W."/>
            <person name="Lam T.T.-Y."/>
            <person name="Chang Q."/>
            <person name="Ding S."/>
            <person name="Wang X."/>
            <person name="Zhu J."/>
            <person name="Ruan X."/>
            <person name="Zhao L."/>
            <person name="Wei J."/>
            <person name="Que T."/>
            <person name="Du C."/>
            <person name="Cheng J."/>
            <person name="Dai P."/>
            <person name="Han X."/>
            <person name="Huang E."/>
            <person name="Gao Y."/>
            <person name="Liu J."/>
            <person name="Shao H."/>
            <person name="Ye R."/>
            <person name="Li L."/>
            <person name="Wei W."/>
            <person name="Wang X."/>
            <person name="Wang C."/>
            <person name="Huo Q."/>
            <person name="Li W."/>
            <person name="Guo W."/>
            <person name="Chen H."/>
            <person name="Chen S."/>
            <person name="Zhou L."/>
            <person name="Zhou L."/>
            <person name="Ni X."/>
            <person name="Tian J."/>
            <person name="Zhou Y."/>
            <person name="Sheng Y."/>
            <person name="Liu T."/>
            <person name="Pan Y."/>
            <person name="Xia L."/>
            <person name="Li J."/>
            <person name="Zhao F."/>
            <person name="Cao W."/>
        </authorList>
    </citation>
    <scope>NUCLEOTIDE SEQUENCE</scope>
    <source>
        <strain evidence="2">Rmic-2018</strain>
        <tissue evidence="2">Larvae</tissue>
    </source>
</reference>
<keyword evidence="3" id="KW-1185">Reference proteome</keyword>
<gene>
    <name evidence="2" type="ORF">HPB51_029565</name>
</gene>
<dbReference type="VEuPathDB" id="VectorBase:LOC119162377"/>
<evidence type="ECO:0000313" key="2">
    <source>
        <dbReference type="EMBL" id="KAH7932148.1"/>
    </source>
</evidence>
<organism evidence="2 3">
    <name type="scientific">Rhipicephalus microplus</name>
    <name type="common">Cattle tick</name>
    <name type="synonym">Boophilus microplus</name>
    <dbReference type="NCBI Taxonomy" id="6941"/>
    <lineage>
        <taxon>Eukaryota</taxon>
        <taxon>Metazoa</taxon>
        <taxon>Ecdysozoa</taxon>
        <taxon>Arthropoda</taxon>
        <taxon>Chelicerata</taxon>
        <taxon>Arachnida</taxon>
        <taxon>Acari</taxon>
        <taxon>Parasitiformes</taxon>
        <taxon>Ixodida</taxon>
        <taxon>Ixodoidea</taxon>
        <taxon>Ixodidae</taxon>
        <taxon>Rhipicephalinae</taxon>
        <taxon>Rhipicephalus</taxon>
        <taxon>Boophilus</taxon>
    </lineage>
</organism>
<dbReference type="AlphaFoldDB" id="A0A9J6CU07"/>
<name>A0A9J6CU07_RHIMP</name>
<comment type="caution">
    <text evidence="2">The sequence shown here is derived from an EMBL/GenBank/DDBJ whole genome shotgun (WGS) entry which is preliminary data.</text>
</comment>
<protein>
    <submittedName>
        <fullName evidence="2">Uncharacterized protein</fullName>
    </submittedName>
</protein>
<accession>A0A9J6CU07</accession>
<sequence length="251" mass="27755">MPVIQALQERHVRLQAVCDFPTILATGLRQRRAMHSVSSTPVSSGPKPEPSGTACIAKGLLSVWCLYKSAQAPPQLNMLRKKWHKEGYKTIGTTFFSVPSLVWIKRVAQNGCNTAVCRNYAVALAFSHAHPNFNSYRCECGNWAQGHFQSVLELLLEASQRVVTGMAMRTQAPARTQNLSLRAARTNTNCIAVLCTKEREELREENKKDGDSRPLVSSPGGSGMDQQDASRLTTMYEIRLLGGHAFKSIHT</sequence>
<feature type="region of interest" description="Disordered" evidence="1">
    <location>
        <begin position="202"/>
        <end position="229"/>
    </location>
</feature>
<evidence type="ECO:0000313" key="3">
    <source>
        <dbReference type="Proteomes" id="UP000821866"/>
    </source>
</evidence>